<sequence length="41" mass="4391">MLFGAVGTLVFCTIISLGISNDLMEATYSSVDVLKRSTSIH</sequence>
<accession>A0A7J8YX99</accession>
<name>A0A7J8YX99_9ROSI</name>
<evidence type="ECO:0000313" key="2">
    <source>
        <dbReference type="Proteomes" id="UP000593574"/>
    </source>
</evidence>
<reference evidence="1 2" key="1">
    <citation type="journal article" date="2019" name="Genome Biol. Evol.">
        <title>Insights into the evolution of the New World diploid cottons (Gossypium, subgenus Houzingenia) based on genome sequencing.</title>
        <authorList>
            <person name="Grover C.E."/>
            <person name="Arick M.A. 2nd"/>
            <person name="Thrash A."/>
            <person name="Conover J.L."/>
            <person name="Sanders W.S."/>
            <person name="Peterson D.G."/>
            <person name="Frelichowski J.E."/>
            <person name="Scheffler J.A."/>
            <person name="Scheffler B.E."/>
            <person name="Wendel J.F."/>
        </authorList>
    </citation>
    <scope>NUCLEOTIDE SEQUENCE [LARGE SCALE GENOMIC DNA]</scope>
    <source>
        <strain evidence="1">4</strain>
        <tissue evidence="1">Leaf</tissue>
    </source>
</reference>
<protein>
    <submittedName>
        <fullName evidence="1">Uncharacterized protein</fullName>
    </submittedName>
</protein>
<organism evidence="1 2">
    <name type="scientific">Gossypium laxum</name>
    <dbReference type="NCBI Taxonomy" id="34288"/>
    <lineage>
        <taxon>Eukaryota</taxon>
        <taxon>Viridiplantae</taxon>
        <taxon>Streptophyta</taxon>
        <taxon>Embryophyta</taxon>
        <taxon>Tracheophyta</taxon>
        <taxon>Spermatophyta</taxon>
        <taxon>Magnoliopsida</taxon>
        <taxon>eudicotyledons</taxon>
        <taxon>Gunneridae</taxon>
        <taxon>Pentapetalae</taxon>
        <taxon>rosids</taxon>
        <taxon>malvids</taxon>
        <taxon>Malvales</taxon>
        <taxon>Malvaceae</taxon>
        <taxon>Malvoideae</taxon>
        <taxon>Gossypium</taxon>
    </lineage>
</organism>
<keyword evidence="2" id="KW-1185">Reference proteome</keyword>
<dbReference type="Proteomes" id="UP000593574">
    <property type="component" value="Unassembled WGS sequence"/>
</dbReference>
<dbReference type="AlphaFoldDB" id="A0A7J8YX99"/>
<proteinExistence type="predicted"/>
<gene>
    <name evidence="1" type="ORF">Golax_016478</name>
</gene>
<dbReference type="EMBL" id="JABEZV010000001">
    <property type="protein sequence ID" value="MBA0704207.1"/>
    <property type="molecule type" value="Genomic_DNA"/>
</dbReference>
<evidence type="ECO:0000313" key="1">
    <source>
        <dbReference type="EMBL" id="MBA0704207.1"/>
    </source>
</evidence>
<comment type="caution">
    <text evidence="1">The sequence shown here is derived from an EMBL/GenBank/DDBJ whole genome shotgun (WGS) entry which is preliminary data.</text>
</comment>